<comment type="similarity">
    <text evidence="1">Belongs to the universal stress protein A family.</text>
</comment>
<evidence type="ECO:0000313" key="3">
    <source>
        <dbReference type="EMBL" id="AWX44413.1"/>
    </source>
</evidence>
<evidence type="ECO:0000259" key="2">
    <source>
        <dbReference type="Pfam" id="PF00582"/>
    </source>
</evidence>
<evidence type="ECO:0000313" key="4">
    <source>
        <dbReference type="Proteomes" id="UP000248536"/>
    </source>
</evidence>
<dbReference type="RefSeq" id="WP_112377888.1">
    <property type="nucleotide sequence ID" value="NZ_CP030104.1"/>
</dbReference>
<dbReference type="KEGG" id="spon:HME9304_01414"/>
<dbReference type="SUPFAM" id="SSF52402">
    <property type="entry name" value="Adenine nucleotide alpha hydrolases-like"/>
    <property type="match status" value="1"/>
</dbReference>
<dbReference type="InterPro" id="IPR006015">
    <property type="entry name" value="Universal_stress_UspA"/>
</dbReference>
<dbReference type="PANTHER" id="PTHR46268:SF6">
    <property type="entry name" value="UNIVERSAL STRESS PROTEIN UP12"/>
    <property type="match status" value="1"/>
</dbReference>
<dbReference type="Pfam" id="PF00582">
    <property type="entry name" value="Usp"/>
    <property type="match status" value="1"/>
</dbReference>
<dbReference type="OrthoDB" id="1421767at2"/>
<sequence>MNNILVPIGTSPNSSDTLQYAINFASNFGAKVFVMDVFTVTSGTGSLANVKEKVAKSSKEQLREVIDKVNTNNVELKIATYNGDIIDGLKEINKAEGIDLIIIAPRSNAIEEELYLGNTTGRIVKQTNIPTLIVPKGTEFKPIKKIMTAFGSGIVKRSRTLNPLIAIKDKFRASINLLLVKRPGYSEEDLQVNTALLDLSQNLTMTSHANTYLGVLEHFQSQNPDLLCVFRRKRGFFKKLWEKNTVLKSEFFVPIPVLILSVKKD</sequence>
<keyword evidence="4" id="KW-1185">Reference proteome</keyword>
<dbReference type="AlphaFoldDB" id="A0A2Z4LRF7"/>
<feature type="domain" description="UspA" evidence="2">
    <location>
        <begin position="2"/>
        <end position="135"/>
    </location>
</feature>
<reference evidence="3 4" key="1">
    <citation type="submission" date="2018-06" db="EMBL/GenBank/DDBJ databases">
        <title>Spongiibacterium sp. HME9304 Genome sequencing and assembly.</title>
        <authorList>
            <person name="Kang H."/>
            <person name="Kim H."/>
            <person name="Joh K."/>
        </authorList>
    </citation>
    <scope>NUCLEOTIDE SEQUENCE [LARGE SCALE GENOMIC DNA]</scope>
    <source>
        <strain evidence="3 4">HME9304</strain>
    </source>
</reference>
<accession>A0A2Z4LRF7</accession>
<dbReference type="Proteomes" id="UP000248536">
    <property type="component" value="Chromosome"/>
</dbReference>
<name>A0A2Z4LRF7_9FLAO</name>
<dbReference type="PANTHER" id="PTHR46268">
    <property type="entry name" value="STRESS RESPONSE PROTEIN NHAX"/>
    <property type="match status" value="1"/>
</dbReference>
<dbReference type="CDD" id="cd00293">
    <property type="entry name" value="USP-like"/>
    <property type="match status" value="1"/>
</dbReference>
<protein>
    <recommendedName>
        <fullName evidence="2">UspA domain-containing protein</fullName>
    </recommendedName>
</protein>
<dbReference type="EMBL" id="CP030104">
    <property type="protein sequence ID" value="AWX44413.1"/>
    <property type="molecule type" value="Genomic_DNA"/>
</dbReference>
<organism evidence="3 4">
    <name type="scientific">Flagellimonas maritima</name>
    <dbReference type="NCBI Taxonomy" id="1383885"/>
    <lineage>
        <taxon>Bacteria</taxon>
        <taxon>Pseudomonadati</taxon>
        <taxon>Bacteroidota</taxon>
        <taxon>Flavobacteriia</taxon>
        <taxon>Flavobacteriales</taxon>
        <taxon>Flavobacteriaceae</taxon>
        <taxon>Flagellimonas</taxon>
    </lineage>
</organism>
<dbReference type="InterPro" id="IPR006016">
    <property type="entry name" value="UspA"/>
</dbReference>
<evidence type="ECO:0000256" key="1">
    <source>
        <dbReference type="ARBA" id="ARBA00008791"/>
    </source>
</evidence>
<proteinExistence type="inferred from homology"/>
<dbReference type="PRINTS" id="PR01438">
    <property type="entry name" value="UNVRSLSTRESS"/>
</dbReference>
<gene>
    <name evidence="3" type="ORF">HME9304_01414</name>
</gene>
<dbReference type="Gene3D" id="3.40.50.12370">
    <property type="match status" value="1"/>
</dbReference>